<keyword evidence="2" id="KW-0677">Repeat</keyword>
<accession>D1YW22</accession>
<dbReference type="EMBL" id="AP011532">
    <property type="protein sequence ID" value="BAI60644.1"/>
    <property type="molecule type" value="Genomic_DNA"/>
</dbReference>
<evidence type="ECO:0000313" key="5">
    <source>
        <dbReference type="Proteomes" id="UP000001882"/>
    </source>
</evidence>
<dbReference type="Proteomes" id="UP000001882">
    <property type="component" value="Chromosome"/>
</dbReference>
<keyword evidence="1" id="KW-0732">Signal</keyword>
<reference evidence="4 5" key="1">
    <citation type="journal article" date="2007" name="Appl. Environ. Microbiol.">
        <title>Isolation of key methanogens for global methane emission from rice paddy fields: a novel isolate affiliated with the clone cluster rice cluster I.</title>
        <authorList>
            <person name="Sakai S."/>
            <person name="Imachi H."/>
            <person name="Sekiguchi Y."/>
            <person name="Ohashi A."/>
            <person name="Harada H."/>
            <person name="Kamagata Y."/>
        </authorList>
    </citation>
    <scope>NUCLEOTIDE SEQUENCE [LARGE SCALE GENOMIC DNA]</scope>
    <source>
        <strain evidence="5">DSM 17711 / JCM 13418 / NBRC 101707 / SANAE</strain>
    </source>
</reference>
<gene>
    <name evidence="4" type="ordered locus">MCP_0572</name>
</gene>
<evidence type="ECO:0000313" key="4">
    <source>
        <dbReference type="EMBL" id="BAI60644.1"/>
    </source>
</evidence>
<evidence type="ECO:0000256" key="2">
    <source>
        <dbReference type="ARBA" id="ARBA00022737"/>
    </source>
</evidence>
<organism evidence="4 5">
    <name type="scientific">Methanocella paludicola (strain DSM 17711 / JCM 13418 / NBRC 101707 / SANAE)</name>
    <dbReference type="NCBI Taxonomy" id="304371"/>
    <lineage>
        <taxon>Archaea</taxon>
        <taxon>Methanobacteriati</taxon>
        <taxon>Methanobacteriota</taxon>
        <taxon>Stenosarchaea group</taxon>
        <taxon>Methanomicrobia</taxon>
        <taxon>Methanocellales</taxon>
        <taxon>Methanocellaceae</taxon>
        <taxon>Methanocella</taxon>
    </lineage>
</organism>
<feature type="region of interest" description="Disordered" evidence="3">
    <location>
        <begin position="399"/>
        <end position="481"/>
    </location>
</feature>
<dbReference type="AlphaFoldDB" id="D1YW22"/>
<feature type="compositionally biased region" description="Polar residues" evidence="3">
    <location>
        <begin position="282"/>
        <end position="303"/>
    </location>
</feature>
<dbReference type="OrthoDB" id="383770at2157"/>
<dbReference type="Pfam" id="PF04886">
    <property type="entry name" value="PT"/>
    <property type="match status" value="1"/>
</dbReference>
<reference evidence="4 5" key="2">
    <citation type="journal article" date="2008" name="Int. J. Syst. Evol. Microbiol.">
        <title>Methanocella paludicola gen. nov., sp. nov., a methane-producing archaeon, the first isolate of the lineage 'Rice Cluster I', and proposal of the new archaeal order Methanocellales ord. nov.</title>
        <authorList>
            <person name="Sakai S."/>
            <person name="Imachi H."/>
            <person name="Hanada S."/>
            <person name="Ohashi A."/>
            <person name="Harada H."/>
            <person name="Kamagata Y."/>
        </authorList>
    </citation>
    <scope>NUCLEOTIDE SEQUENCE [LARGE SCALE GENOMIC DNA]</scope>
    <source>
        <strain evidence="5">DSM 17711 / JCM 13418 / NBRC 101707 / SANAE</strain>
    </source>
</reference>
<feature type="compositionally biased region" description="Low complexity" evidence="3">
    <location>
        <begin position="463"/>
        <end position="474"/>
    </location>
</feature>
<evidence type="ECO:0000256" key="1">
    <source>
        <dbReference type="ARBA" id="ARBA00022729"/>
    </source>
</evidence>
<dbReference type="eggNOG" id="arCOG03730">
    <property type="taxonomic scope" value="Archaea"/>
</dbReference>
<sequence length="481" mass="50640">MVFSVIRKPLALLLVVVMVGAIMLMAVNGAIGQQGPGPVDYGGGYAVPGAPGISLGPGTNTVAMSVSIASQQDSQIYFQVNSFAVRDQQTQTFTVYDLSSAMPGIMDTGNNRVQIDIGKLQSSIQSTSQAAMDDLYSILRPSVNSLMVVADISQQGQQGSRATFQVERLTVIMPDGQTSEFDLSQPMSIVVDGAALRIFAVGFEQMYSLVNTYIVNIQNNYYTEINYNIVTGPVIVVTPPAVYPVLTPIRFPAAWPVFYPVPVPVPIPVVSVRPHPPSVTPTKQPTMGPTVSPTKGPTISPTARPTGMPTVSPRISPTIGPTKRPITSPRASLIATRRPVISPGATISPSLIPTRRPVGTFSPSLIATKKAAPSLIATKKATPTFQATKAPGGIATKRPISATYRPTTGPVTRPTIKATQAPVGGGAKRPIATMPVTPRKPTAGDERIRRSLQPPLSTIVPGTAASPSPSPTATIRPTKVI</sequence>
<keyword evidence="5" id="KW-1185">Reference proteome</keyword>
<dbReference type="InterPro" id="IPR006970">
    <property type="entry name" value="PT"/>
</dbReference>
<proteinExistence type="predicted"/>
<dbReference type="RefSeq" id="WP_012899324.1">
    <property type="nucleotide sequence ID" value="NC_013665.1"/>
</dbReference>
<protein>
    <submittedName>
        <fullName evidence="4">Uncharacterized protein</fullName>
    </submittedName>
</protein>
<feature type="region of interest" description="Disordered" evidence="3">
    <location>
        <begin position="278"/>
        <end position="327"/>
    </location>
</feature>
<evidence type="ECO:0000256" key="3">
    <source>
        <dbReference type="SAM" id="MobiDB-lite"/>
    </source>
</evidence>
<dbReference type="GeneID" id="8680634"/>
<dbReference type="KEGG" id="mpd:MCP_0572"/>
<name>D1YW22_METPS</name>
<dbReference type="InParanoid" id="D1YW22"/>
<dbReference type="STRING" id="304371.MCP_0572"/>
<reference evidence="5" key="3">
    <citation type="journal article" date="2011" name="PLoS ONE">
        <title>Genome sequence of a mesophilic hydrogenotrophic methanogen Methanocella paludicola, the first cultivated representative of the order Methanocellales.</title>
        <authorList>
            <person name="Sakai S."/>
            <person name="Takaki Y."/>
            <person name="Shimamura S."/>
            <person name="Sekine M."/>
            <person name="Tajima T."/>
            <person name="Kosugi H."/>
            <person name="Ichikawa N."/>
            <person name="Tasumi E."/>
            <person name="Hiraki A.T."/>
            <person name="Shimizu A."/>
            <person name="Kato Y."/>
            <person name="Nishiko R."/>
            <person name="Mori K."/>
            <person name="Fujita N."/>
            <person name="Imachi H."/>
            <person name="Takai K."/>
        </authorList>
    </citation>
    <scope>NUCLEOTIDE SEQUENCE [LARGE SCALE GENOMIC DNA]</scope>
    <source>
        <strain evidence="5">DSM 17711 / JCM 13418 / NBRC 101707 / SANAE</strain>
    </source>
</reference>